<feature type="region of interest" description="Disordered" evidence="1">
    <location>
        <begin position="53"/>
        <end position="114"/>
    </location>
</feature>
<proteinExistence type="predicted"/>
<evidence type="ECO:0000313" key="3">
    <source>
        <dbReference type="Proteomes" id="UP001165060"/>
    </source>
</evidence>
<gene>
    <name evidence="2" type="ORF">TeGR_g1734</name>
</gene>
<keyword evidence="3" id="KW-1185">Reference proteome</keyword>
<feature type="non-terminal residue" evidence="2">
    <location>
        <position position="1"/>
    </location>
</feature>
<name>A0ABQ6MZ93_9STRA</name>
<dbReference type="Proteomes" id="UP001165060">
    <property type="component" value="Unassembled WGS sequence"/>
</dbReference>
<comment type="caution">
    <text evidence="2">The sequence shown here is derived from an EMBL/GenBank/DDBJ whole genome shotgun (WGS) entry which is preliminary data.</text>
</comment>
<feature type="compositionally biased region" description="Basic and acidic residues" evidence="1">
    <location>
        <begin position="77"/>
        <end position="100"/>
    </location>
</feature>
<reference evidence="2 3" key="1">
    <citation type="journal article" date="2023" name="Commun. Biol.">
        <title>Genome analysis of Parmales, the sister group of diatoms, reveals the evolutionary specialization of diatoms from phago-mixotrophs to photoautotrophs.</title>
        <authorList>
            <person name="Ban H."/>
            <person name="Sato S."/>
            <person name="Yoshikawa S."/>
            <person name="Yamada K."/>
            <person name="Nakamura Y."/>
            <person name="Ichinomiya M."/>
            <person name="Sato N."/>
            <person name="Blanc-Mathieu R."/>
            <person name="Endo H."/>
            <person name="Kuwata A."/>
            <person name="Ogata H."/>
        </authorList>
    </citation>
    <scope>NUCLEOTIDE SEQUENCE [LARGE SCALE GENOMIC DNA]</scope>
</reference>
<accession>A0ABQ6MZ93</accession>
<protein>
    <submittedName>
        <fullName evidence="2">Uncharacterized protein</fullName>
    </submittedName>
</protein>
<evidence type="ECO:0000256" key="1">
    <source>
        <dbReference type="SAM" id="MobiDB-lite"/>
    </source>
</evidence>
<evidence type="ECO:0000313" key="2">
    <source>
        <dbReference type="EMBL" id="GMI36832.1"/>
    </source>
</evidence>
<sequence>EENAKTYNPFARLPNKPKILWDVGIEEDDKKGPSGATAAVAAAEAEAKRIAEEAAAAQRPISPDNAGALEGGGHQFDLTKDEIEQERKKREADAQRKKEAALAGGGDRQRKGLSFSEYLKKKAAAA</sequence>
<dbReference type="EMBL" id="BRYB01003445">
    <property type="protein sequence ID" value="GMI36832.1"/>
    <property type="molecule type" value="Genomic_DNA"/>
</dbReference>
<organism evidence="2 3">
    <name type="scientific">Tetraparma gracilis</name>
    <dbReference type="NCBI Taxonomy" id="2962635"/>
    <lineage>
        <taxon>Eukaryota</taxon>
        <taxon>Sar</taxon>
        <taxon>Stramenopiles</taxon>
        <taxon>Ochrophyta</taxon>
        <taxon>Bolidophyceae</taxon>
        <taxon>Parmales</taxon>
        <taxon>Triparmaceae</taxon>
        <taxon>Tetraparma</taxon>
    </lineage>
</organism>